<dbReference type="InterPro" id="IPR001214">
    <property type="entry name" value="SET_dom"/>
</dbReference>
<dbReference type="SUPFAM" id="SSF82199">
    <property type="entry name" value="SET domain"/>
    <property type="match status" value="1"/>
</dbReference>
<reference evidence="2" key="1">
    <citation type="submission" date="2018-05" db="EMBL/GenBank/DDBJ databases">
        <authorList>
            <person name="Lanie J.A."/>
            <person name="Ng W.-L."/>
            <person name="Kazmierczak K.M."/>
            <person name="Andrzejewski T.M."/>
            <person name="Davidsen T.M."/>
            <person name="Wayne K.J."/>
            <person name="Tettelin H."/>
            <person name="Glass J.I."/>
            <person name="Rusch D."/>
            <person name="Podicherti R."/>
            <person name="Tsui H.-C.T."/>
            <person name="Winkler M.E."/>
        </authorList>
    </citation>
    <scope>NUCLEOTIDE SEQUENCE</scope>
</reference>
<dbReference type="AlphaFoldDB" id="A0A382U654"/>
<gene>
    <name evidence="2" type="ORF">METZ01_LOCUS382219</name>
</gene>
<protein>
    <recommendedName>
        <fullName evidence="1">SET domain-containing protein</fullName>
    </recommendedName>
</protein>
<dbReference type="Gene3D" id="2.170.270.10">
    <property type="entry name" value="SET domain"/>
    <property type="match status" value="1"/>
</dbReference>
<dbReference type="SMART" id="SM00317">
    <property type="entry name" value="SET"/>
    <property type="match status" value="1"/>
</dbReference>
<dbReference type="Pfam" id="PF00856">
    <property type="entry name" value="SET"/>
    <property type="match status" value="1"/>
</dbReference>
<evidence type="ECO:0000313" key="2">
    <source>
        <dbReference type="EMBL" id="SVD29365.1"/>
    </source>
</evidence>
<dbReference type="EMBL" id="UINC01141556">
    <property type="protein sequence ID" value="SVD29365.1"/>
    <property type="molecule type" value="Genomic_DNA"/>
</dbReference>
<name>A0A382U654_9ZZZZ</name>
<dbReference type="InterPro" id="IPR046341">
    <property type="entry name" value="SET_dom_sf"/>
</dbReference>
<feature type="domain" description="SET" evidence="1">
    <location>
        <begin position="7"/>
        <end position="93"/>
    </location>
</feature>
<accession>A0A382U654</accession>
<dbReference type="PROSITE" id="PS50280">
    <property type="entry name" value="SET"/>
    <property type="match status" value="1"/>
</dbReference>
<organism evidence="2">
    <name type="scientific">marine metagenome</name>
    <dbReference type="NCBI Taxonomy" id="408172"/>
    <lineage>
        <taxon>unclassified sequences</taxon>
        <taxon>metagenomes</taxon>
        <taxon>ecological metagenomes</taxon>
    </lineage>
</organism>
<proteinExistence type="predicted"/>
<evidence type="ECO:0000259" key="1">
    <source>
        <dbReference type="PROSITE" id="PS50280"/>
    </source>
</evidence>
<sequence>MYRPLPDYVTIRKSPIAGLGLFATKKILAGTYIGIVHIVNKNDPADVIRTPLGGFGNHSDTPNCFKINFGQTKTWIGAIRDIEPDEEITWKYTLYEIK</sequence>